<dbReference type="EC" id="5.3.1.24" evidence="3 9"/>
<evidence type="ECO:0000256" key="9">
    <source>
        <dbReference type="HAMAP-Rule" id="MF_00135"/>
    </source>
</evidence>
<dbReference type="AlphaFoldDB" id="A0A075R466"/>
<evidence type="ECO:0000256" key="1">
    <source>
        <dbReference type="ARBA" id="ARBA00001164"/>
    </source>
</evidence>
<evidence type="ECO:0000313" key="12">
    <source>
        <dbReference type="Proteomes" id="UP000005850"/>
    </source>
</evidence>
<dbReference type="InterPro" id="IPR011060">
    <property type="entry name" value="RibuloseP-bd_barrel"/>
</dbReference>
<evidence type="ECO:0000259" key="10">
    <source>
        <dbReference type="Pfam" id="PF00697"/>
    </source>
</evidence>
<dbReference type="InterPro" id="IPR013785">
    <property type="entry name" value="Aldolase_TIM"/>
</dbReference>
<comment type="similarity">
    <text evidence="9">Belongs to the TrpF family.</text>
</comment>
<evidence type="ECO:0000256" key="6">
    <source>
        <dbReference type="ARBA" id="ARBA00022822"/>
    </source>
</evidence>
<comment type="catalytic activity">
    <reaction evidence="1 9">
        <text>N-(5-phospho-beta-D-ribosyl)anthranilate = 1-(2-carboxyphenylamino)-1-deoxy-D-ribulose 5-phosphate</text>
        <dbReference type="Rhea" id="RHEA:21540"/>
        <dbReference type="ChEBI" id="CHEBI:18277"/>
        <dbReference type="ChEBI" id="CHEBI:58613"/>
        <dbReference type="EC" id="5.3.1.24"/>
    </reaction>
</comment>
<organism evidence="11 12">
    <name type="scientific">Brevibacillus laterosporus LMG 15441</name>
    <dbReference type="NCBI Taxonomy" id="1042163"/>
    <lineage>
        <taxon>Bacteria</taxon>
        <taxon>Bacillati</taxon>
        <taxon>Bacillota</taxon>
        <taxon>Bacilli</taxon>
        <taxon>Bacillales</taxon>
        <taxon>Paenibacillaceae</taxon>
        <taxon>Brevibacillus</taxon>
    </lineage>
</organism>
<evidence type="ECO:0000256" key="8">
    <source>
        <dbReference type="ARBA" id="ARBA00023235"/>
    </source>
</evidence>
<protein>
    <recommendedName>
        <fullName evidence="4 9">N-(5'-phosphoribosyl)anthranilate isomerase</fullName>
        <shortName evidence="9">PRAI</shortName>
        <ecNumber evidence="3 9">5.3.1.24</ecNumber>
    </recommendedName>
</protein>
<dbReference type="Pfam" id="PF00697">
    <property type="entry name" value="PRAI"/>
    <property type="match status" value="1"/>
</dbReference>
<evidence type="ECO:0000256" key="5">
    <source>
        <dbReference type="ARBA" id="ARBA00022605"/>
    </source>
</evidence>
<dbReference type="Gene3D" id="3.20.20.70">
    <property type="entry name" value="Aldolase class I"/>
    <property type="match status" value="1"/>
</dbReference>
<evidence type="ECO:0000313" key="11">
    <source>
        <dbReference type="EMBL" id="AIG26246.1"/>
    </source>
</evidence>
<comment type="pathway">
    <text evidence="2 9">Amino-acid biosynthesis; L-tryptophan biosynthesis; L-tryptophan from chorismate: step 3/5.</text>
</comment>
<dbReference type="Proteomes" id="UP000005850">
    <property type="component" value="Chromosome"/>
</dbReference>
<dbReference type="KEGG" id="blr:BRLA_c019250"/>
<name>A0A075R466_BRELA</name>
<keyword evidence="7 9" id="KW-0057">Aromatic amino acid biosynthesis</keyword>
<gene>
    <name evidence="9" type="primary">trpF</name>
    <name evidence="11" type="ORF">BRLA_c019250</name>
</gene>
<dbReference type="eggNOG" id="COG0135">
    <property type="taxonomic scope" value="Bacteria"/>
</dbReference>
<keyword evidence="8 9" id="KW-0413">Isomerase</keyword>
<accession>A0A075R466</accession>
<dbReference type="HOGENOM" id="CLU_076364_2_0_9"/>
<dbReference type="STRING" id="1042163.BRLA_c019250"/>
<dbReference type="InterPro" id="IPR001240">
    <property type="entry name" value="PRAI_dom"/>
</dbReference>
<dbReference type="SUPFAM" id="SSF51366">
    <property type="entry name" value="Ribulose-phoshate binding barrel"/>
    <property type="match status" value="1"/>
</dbReference>
<evidence type="ECO:0000256" key="3">
    <source>
        <dbReference type="ARBA" id="ARBA00012572"/>
    </source>
</evidence>
<evidence type="ECO:0000256" key="7">
    <source>
        <dbReference type="ARBA" id="ARBA00023141"/>
    </source>
</evidence>
<dbReference type="HAMAP" id="MF_00135">
    <property type="entry name" value="PRAI"/>
    <property type="match status" value="1"/>
</dbReference>
<dbReference type="PANTHER" id="PTHR42894:SF1">
    <property type="entry name" value="N-(5'-PHOSPHORIBOSYL)ANTHRANILATE ISOMERASE"/>
    <property type="match status" value="1"/>
</dbReference>
<dbReference type="InterPro" id="IPR044643">
    <property type="entry name" value="TrpF_fam"/>
</dbReference>
<reference evidence="11 12" key="1">
    <citation type="journal article" date="2011" name="J. Bacteriol.">
        <title>Genome sequence of Brevibacillus laterosporus LMG 15441, a pathogen of invertebrates.</title>
        <authorList>
            <person name="Djukic M."/>
            <person name="Poehlein A."/>
            <person name="Thurmer A."/>
            <person name="Daniel R."/>
        </authorList>
    </citation>
    <scope>NUCLEOTIDE SEQUENCE [LARGE SCALE GENOMIC DNA]</scope>
    <source>
        <strain evidence="11 12">LMG 15441</strain>
    </source>
</reference>
<dbReference type="PANTHER" id="PTHR42894">
    <property type="entry name" value="N-(5'-PHOSPHORIBOSYL)ANTHRANILATE ISOMERASE"/>
    <property type="match status" value="1"/>
</dbReference>
<dbReference type="EMBL" id="CP007806">
    <property type="protein sequence ID" value="AIG26246.1"/>
    <property type="molecule type" value="Genomic_DNA"/>
</dbReference>
<keyword evidence="12" id="KW-1185">Reference proteome</keyword>
<evidence type="ECO:0000256" key="4">
    <source>
        <dbReference type="ARBA" id="ARBA00022272"/>
    </source>
</evidence>
<proteinExistence type="inferred from homology"/>
<dbReference type="UniPathway" id="UPA00035">
    <property type="reaction ID" value="UER00042"/>
</dbReference>
<dbReference type="RefSeq" id="WP_003338566.1">
    <property type="nucleotide sequence ID" value="NZ_CP007806.1"/>
</dbReference>
<dbReference type="CDD" id="cd00405">
    <property type="entry name" value="PRAI"/>
    <property type="match status" value="1"/>
</dbReference>
<keyword evidence="6 9" id="KW-0822">Tryptophan biosynthesis</keyword>
<feature type="domain" description="N-(5'phosphoribosyl) anthranilate isomerase (PRAI)" evidence="10">
    <location>
        <begin position="5"/>
        <end position="217"/>
    </location>
</feature>
<dbReference type="GO" id="GO:0004640">
    <property type="term" value="F:phosphoribosylanthranilate isomerase activity"/>
    <property type="evidence" value="ECO:0007669"/>
    <property type="project" value="UniProtKB-UniRule"/>
</dbReference>
<sequence length="233" mass="25573">MTALKICGIKDANTLVLLQKLSVEYAGLVFAESKRRVTVEQARTLVAEAKTSADAEVLENMNRPFPRLVGVFVNPDVSELDRIVNQVPLDVIQLHGQETPEFCQMAQKRFGKPVWKAIGIGTGSDSIIEKLASYKNSVQAYLFDTHDPKQAGGTGKKFAWEHIPDLQRMVAPLQAIIAGGISIENVETLLSKYAPALIDLSSGVETNGEKDAHKITILAERVKQHGTSYECTR</sequence>
<keyword evidence="5 9" id="KW-0028">Amino-acid biosynthesis</keyword>
<evidence type="ECO:0000256" key="2">
    <source>
        <dbReference type="ARBA" id="ARBA00004664"/>
    </source>
</evidence>
<dbReference type="GO" id="GO:0000162">
    <property type="term" value="P:L-tryptophan biosynthetic process"/>
    <property type="evidence" value="ECO:0007669"/>
    <property type="project" value="UniProtKB-UniRule"/>
</dbReference>